<evidence type="ECO:0000256" key="1">
    <source>
        <dbReference type="ARBA" id="ARBA00001946"/>
    </source>
</evidence>
<dbReference type="SUPFAM" id="SSF55811">
    <property type="entry name" value="Nudix"/>
    <property type="match status" value="1"/>
</dbReference>
<dbReference type="Proteomes" id="UP000021816">
    <property type="component" value="Unassembled WGS sequence"/>
</dbReference>
<dbReference type="PANTHER" id="PTHR21340">
    <property type="entry name" value="DIADENOSINE 5,5-P1,P4-TETRAPHOSPHATE PYROPHOSPHOHYDROLASE MUTT"/>
    <property type="match status" value="1"/>
</dbReference>
<dbReference type="STRING" id="1454003.AW10_00964"/>
<dbReference type="GO" id="GO:0006754">
    <property type="term" value="P:ATP biosynthetic process"/>
    <property type="evidence" value="ECO:0007669"/>
    <property type="project" value="TreeGrafter"/>
</dbReference>
<dbReference type="EMBL" id="JEMX01000018">
    <property type="protein sequence ID" value="EXI81778.1"/>
    <property type="molecule type" value="Genomic_DNA"/>
</dbReference>
<evidence type="ECO:0000256" key="3">
    <source>
        <dbReference type="RuleBase" id="RU003476"/>
    </source>
</evidence>
<dbReference type="PATRIC" id="fig|1454003.3.peg.993"/>
<dbReference type="PRINTS" id="PR00502">
    <property type="entry name" value="NUDIXFAMILY"/>
</dbReference>
<comment type="caution">
    <text evidence="5">The sequence shown here is derived from an EMBL/GenBank/DDBJ whole genome shotgun (WGS) entry which is preliminary data.</text>
</comment>
<dbReference type="PROSITE" id="PS51462">
    <property type="entry name" value="NUDIX"/>
    <property type="match status" value="1"/>
</dbReference>
<comment type="similarity">
    <text evidence="3">Belongs to the Nudix hydrolase family.</text>
</comment>
<dbReference type="PANTHER" id="PTHR21340:SF0">
    <property type="entry name" value="BIS(5'-NUCLEOSYL)-TETRAPHOSPHATASE [ASYMMETRICAL]"/>
    <property type="match status" value="1"/>
</dbReference>
<dbReference type="InterPro" id="IPR051325">
    <property type="entry name" value="Nudix_hydrolase_domain"/>
</dbReference>
<sequence>MPTVRRHSYGVVPTATDAQGKRIYLLLRAYANWDFPKGAADGDETPLEAAIRELREETGIARCELCWGEVSQDTAIYSGDKVATYFLARVARQELSLPISEELGRPEHDEYRWVSAEEAATLLGPRLRPILAWAVSVSGS</sequence>
<dbReference type="PROSITE" id="PS00893">
    <property type="entry name" value="NUDIX_BOX"/>
    <property type="match status" value="1"/>
</dbReference>
<evidence type="ECO:0000256" key="2">
    <source>
        <dbReference type="ARBA" id="ARBA00022801"/>
    </source>
</evidence>
<dbReference type="GO" id="GO:0006167">
    <property type="term" value="P:AMP biosynthetic process"/>
    <property type="evidence" value="ECO:0007669"/>
    <property type="project" value="TreeGrafter"/>
</dbReference>
<dbReference type="InterPro" id="IPR020476">
    <property type="entry name" value="Nudix_hydrolase"/>
</dbReference>
<evidence type="ECO:0000313" key="6">
    <source>
        <dbReference type="Proteomes" id="UP000021816"/>
    </source>
</evidence>
<dbReference type="AlphaFoldDB" id="A0A011NGD6"/>
<comment type="cofactor">
    <cofactor evidence="1">
        <name>Mg(2+)</name>
        <dbReference type="ChEBI" id="CHEBI:18420"/>
    </cofactor>
</comment>
<protein>
    <submittedName>
        <fullName evidence="5">RNA pyrophosphohydrolase</fullName>
    </submittedName>
</protein>
<evidence type="ECO:0000313" key="5">
    <source>
        <dbReference type="EMBL" id="EXI81778.1"/>
    </source>
</evidence>
<evidence type="ECO:0000259" key="4">
    <source>
        <dbReference type="PROSITE" id="PS51462"/>
    </source>
</evidence>
<proteinExistence type="inferred from homology"/>
<dbReference type="GO" id="GO:0004081">
    <property type="term" value="F:bis(5'-nucleosyl)-tetraphosphatase (asymmetrical) activity"/>
    <property type="evidence" value="ECO:0007669"/>
    <property type="project" value="TreeGrafter"/>
</dbReference>
<dbReference type="InterPro" id="IPR015797">
    <property type="entry name" value="NUDIX_hydrolase-like_dom_sf"/>
</dbReference>
<feature type="domain" description="Nudix hydrolase" evidence="4">
    <location>
        <begin position="4"/>
        <end position="136"/>
    </location>
</feature>
<keyword evidence="2 3" id="KW-0378">Hydrolase</keyword>
<organism evidence="5 6">
    <name type="scientific">Candidatus Accumulibacter appositus</name>
    <dbReference type="NCBI Taxonomy" id="1454003"/>
    <lineage>
        <taxon>Bacteria</taxon>
        <taxon>Pseudomonadati</taxon>
        <taxon>Pseudomonadota</taxon>
        <taxon>Betaproteobacteria</taxon>
        <taxon>Candidatus Accumulibacter</taxon>
    </lineage>
</organism>
<dbReference type="InterPro" id="IPR000086">
    <property type="entry name" value="NUDIX_hydrolase_dom"/>
</dbReference>
<accession>A0A011NGD6</accession>
<name>A0A011NGD6_9PROT</name>
<dbReference type="Gene3D" id="3.90.79.10">
    <property type="entry name" value="Nucleoside Triphosphate Pyrophosphohydrolase"/>
    <property type="match status" value="1"/>
</dbReference>
<dbReference type="Pfam" id="PF00293">
    <property type="entry name" value="NUDIX"/>
    <property type="match status" value="1"/>
</dbReference>
<gene>
    <name evidence="5" type="ORF">AW10_00964</name>
</gene>
<reference evidence="5 6" key="1">
    <citation type="submission" date="2014-02" db="EMBL/GenBank/DDBJ databases">
        <title>Expanding our view of genomic diversity in Candidatus Accumulibacter clades.</title>
        <authorList>
            <person name="Skennerton C.T."/>
            <person name="Barr J.J."/>
            <person name="Slater F.R."/>
            <person name="Bond P.L."/>
            <person name="Tyson G.W."/>
        </authorList>
    </citation>
    <scope>NUCLEOTIDE SEQUENCE [LARGE SCALE GENOMIC DNA]</scope>
    <source>
        <strain evidence="6">BA-92</strain>
    </source>
</reference>
<dbReference type="InterPro" id="IPR020084">
    <property type="entry name" value="NUDIX_hydrolase_CS"/>
</dbReference>